<accession>A0A0F8XTA1</accession>
<sequence>MFEPYITRSEIEYLAKELADQEMQKEIDYLRKELSLYQRWCARPKVLKEVIHHKAALRDSQCLYGSKAYDQYVYE</sequence>
<reference evidence="1" key="1">
    <citation type="journal article" date="2015" name="Nature">
        <title>Complex archaea that bridge the gap between prokaryotes and eukaryotes.</title>
        <authorList>
            <person name="Spang A."/>
            <person name="Saw J.H."/>
            <person name="Jorgensen S.L."/>
            <person name="Zaremba-Niedzwiedzka K."/>
            <person name="Martijn J."/>
            <person name="Lind A.E."/>
            <person name="van Eijk R."/>
            <person name="Schleper C."/>
            <person name="Guy L."/>
            <person name="Ettema T.J."/>
        </authorList>
    </citation>
    <scope>NUCLEOTIDE SEQUENCE</scope>
</reference>
<proteinExistence type="predicted"/>
<dbReference type="AlphaFoldDB" id="A0A0F8XTA1"/>
<protein>
    <submittedName>
        <fullName evidence="1">Uncharacterized protein</fullName>
    </submittedName>
</protein>
<name>A0A0F8XTA1_9ZZZZ</name>
<dbReference type="EMBL" id="LAZR01057391">
    <property type="protein sequence ID" value="KKK72163.1"/>
    <property type="molecule type" value="Genomic_DNA"/>
</dbReference>
<evidence type="ECO:0000313" key="1">
    <source>
        <dbReference type="EMBL" id="KKK72163.1"/>
    </source>
</evidence>
<organism evidence="1">
    <name type="scientific">marine sediment metagenome</name>
    <dbReference type="NCBI Taxonomy" id="412755"/>
    <lineage>
        <taxon>unclassified sequences</taxon>
        <taxon>metagenomes</taxon>
        <taxon>ecological metagenomes</taxon>
    </lineage>
</organism>
<comment type="caution">
    <text evidence="1">The sequence shown here is derived from an EMBL/GenBank/DDBJ whole genome shotgun (WGS) entry which is preliminary data.</text>
</comment>
<gene>
    <name evidence="1" type="ORF">LCGC14_2906650</name>
</gene>